<feature type="signal peptide" evidence="1">
    <location>
        <begin position="1"/>
        <end position="22"/>
    </location>
</feature>
<organism evidence="2 3">
    <name type="scientific">Taibaiella lutea</name>
    <dbReference type="NCBI Taxonomy" id="2608001"/>
    <lineage>
        <taxon>Bacteria</taxon>
        <taxon>Pseudomonadati</taxon>
        <taxon>Bacteroidota</taxon>
        <taxon>Chitinophagia</taxon>
        <taxon>Chitinophagales</taxon>
        <taxon>Chitinophagaceae</taxon>
        <taxon>Taibaiella</taxon>
    </lineage>
</organism>
<proteinExistence type="predicted"/>
<evidence type="ECO:0000313" key="2">
    <source>
        <dbReference type="EMBL" id="KAA5532240.1"/>
    </source>
</evidence>
<accession>A0A5M6CCR1</accession>
<reference evidence="2 3" key="1">
    <citation type="submission" date="2019-09" db="EMBL/GenBank/DDBJ databases">
        <title>Genome sequence and assembly of Taibaiella sp.</title>
        <authorList>
            <person name="Chhetri G."/>
        </authorList>
    </citation>
    <scope>NUCLEOTIDE SEQUENCE [LARGE SCALE GENOMIC DNA]</scope>
    <source>
        <strain evidence="2 3">KVB11</strain>
    </source>
</reference>
<sequence length="684" mass="74019">MLRYRFTFFCTLFLILPFIAMAQGQNNMWTFGHNNGLNFNTTPPTFFQSSNLSTEGCASVADSLGNLLFYSNGNTVWNATGAVMPNGDGILGNGPAAGGLPASCAQGVAIVQLPSNHRQYYLFTLDAAEDINPNTYPGYLRYSLIDMTLNGGTGDVVAGQKNIVLDEAMSEKMTVAKGAGCYYWLLTHRNNSPTYRAFKIDATGIQPAVSSTGSWPGNISAGQLKISPDGTKIANCNSMAGSGIEIGSFDNTTGIVSNTGLIDATVSGIGTCFSPDNSKLYICGMGNLAQYDMAAYPNFTSIESSKVILSTGNSYSNLRNGPDGKIYIAFYSNNPFIGIINSPNSAGTAANVVINAMPEPAWAAFTGNIYGHGLGNDNVYGLTPDITINPSHDIVGCDGNNLTLSAPQGFSEYLWNDDIATQNRQVATTGTYWVYSSNVCTISIDTFKVNFVDIAVDLGPDTAICNKDSILLDAAYPDATYRWQDGSDNATFLVEKEGIYSVKLSKEGCDKSDTITISYLNPFVNIIEDDTLLCKGDILKLHLESNPLSSYDWNTGNNDETINVNQSGTYTVIANNVCGVFSDSVNISTQDCDCLAFIPNAFTPNGDDRNDIYKIEPRCNAENFSMSIYNRFGERVFQSQSPDVGWNGLYKGQLCDAGTYFFFLHFRGPRGNEIEKKGDLMLLR</sequence>
<dbReference type="InterPro" id="IPR026341">
    <property type="entry name" value="T9SS_type_B"/>
</dbReference>
<comment type="caution">
    <text evidence="2">The sequence shown here is derived from an EMBL/GenBank/DDBJ whole genome shotgun (WGS) entry which is preliminary data.</text>
</comment>
<dbReference type="SUPFAM" id="SSF50969">
    <property type="entry name" value="YVTN repeat-like/Quinoprotein amine dehydrogenase"/>
    <property type="match status" value="1"/>
</dbReference>
<dbReference type="NCBIfam" id="TIGR04131">
    <property type="entry name" value="Bac_Flav_CTERM"/>
    <property type="match status" value="1"/>
</dbReference>
<dbReference type="RefSeq" id="WP_150033742.1">
    <property type="nucleotide sequence ID" value="NZ_VWSH01000004.1"/>
</dbReference>
<gene>
    <name evidence="2" type="ORF">F0919_15690</name>
</gene>
<feature type="chain" id="PRO_5024461456" evidence="1">
    <location>
        <begin position="23"/>
        <end position="684"/>
    </location>
</feature>
<dbReference type="Pfam" id="PF13585">
    <property type="entry name" value="CHU_C"/>
    <property type="match status" value="1"/>
</dbReference>
<keyword evidence="1" id="KW-0732">Signal</keyword>
<dbReference type="EMBL" id="VWSH01000004">
    <property type="protein sequence ID" value="KAA5532240.1"/>
    <property type="molecule type" value="Genomic_DNA"/>
</dbReference>
<evidence type="ECO:0000313" key="3">
    <source>
        <dbReference type="Proteomes" id="UP000323632"/>
    </source>
</evidence>
<evidence type="ECO:0000256" key="1">
    <source>
        <dbReference type="SAM" id="SignalP"/>
    </source>
</evidence>
<dbReference type="Proteomes" id="UP000323632">
    <property type="component" value="Unassembled WGS sequence"/>
</dbReference>
<protein>
    <submittedName>
        <fullName evidence="2">Gliding motility-associated C-terminal domain-containing protein</fullName>
    </submittedName>
</protein>
<keyword evidence="3" id="KW-1185">Reference proteome</keyword>
<dbReference type="InterPro" id="IPR011044">
    <property type="entry name" value="Quino_amine_DH_bsu"/>
</dbReference>
<dbReference type="AlphaFoldDB" id="A0A5M6CCR1"/>
<name>A0A5M6CCR1_9BACT</name>